<evidence type="ECO:0000256" key="4">
    <source>
        <dbReference type="ARBA" id="ARBA00022741"/>
    </source>
</evidence>
<name>A0AAF0ERV0_9BASI</name>
<dbReference type="GO" id="GO:0061673">
    <property type="term" value="C:mitotic spindle astral microtubule"/>
    <property type="evidence" value="ECO:0007669"/>
    <property type="project" value="UniProtKB-ARBA"/>
</dbReference>
<dbReference type="SMART" id="SM00129">
    <property type="entry name" value="KISc"/>
    <property type="match status" value="1"/>
</dbReference>
<dbReference type="GO" id="GO:0008574">
    <property type="term" value="F:plus-end-directed microtubule motor activity"/>
    <property type="evidence" value="ECO:0007669"/>
    <property type="project" value="UniProtKB-ARBA"/>
</dbReference>
<dbReference type="FunFam" id="3.40.850.10:FF:000090">
    <property type="entry name" value="Kinesin-like protein"/>
    <property type="match status" value="1"/>
</dbReference>
<dbReference type="EMBL" id="CP119877">
    <property type="protein sequence ID" value="WFD33677.1"/>
    <property type="molecule type" value="Genomic_DNA"/>
</dbReference>
<dbReference type="GO" id="GO:0051656">
    <property type="term" value="P:establishment of organelle localization"/>
    <property type="evidence" value="ECO:0007669"/>
    <property type="project" value="UniProtKB-ARBA"/>
</dbReference>
<protein>
    <recommendedName>
        <fullName evidence="10">Kinesin-like protein</fullName>
    </recommendedName>
</protein>
<evidence type="ECO:0000256" key="11">
    <source>
        <dbReference type="SAM" id="Coils"/>
    </source>
</evidence>
<feature type="compositionally biased region" description="Basic residues" evidence="12">
    <location>
        <begin position="678"/>
        <end position="694"/>
    </location>
</feature>
<keyword evidence="2" id="KW-0963">Cytoplasm</keyword>
<evidence type="ECO:0000256" key="7">
    <source>
        <dbReference type="ARBA" id="ARBA00023175"/>
    </source>
</evidence>
<evidence type="ECO:0000256" key="2">
    <source>
        <dbReference type="ARBA" id="ARBA00022490"/>
    </source>
</evidence>
<feature type="binding site" evidence="9">
    <location>
        <begin position="151"/>
        <end position="158"/>
    </location>
    <ligand>
        <name>ATP</name>
        <dbReference type="ChEBI" id="CHEBI:30616"/>
    </ligand>
</feature>
<dbReference type="GO" id="GO:0090307">
    <property type="term" value="P:mitotic spindle assembly"/>
    <property type="evidence" value="ECO:0007669"/>
    <property type="project" value="UniProtKB-ARBA"/>
</dbReference>
<dbReference type="InterPro" id="IPR001752">
    <property type="entry name" value="Kinesin_motor_dom"/>
</dbReference>
<evidence type="ECO:0000256" key="8">
    <source>
        <dbReference type="ARBA" id="ARBA00023212"/>
    </source>
</evidence>
<keyword evidence="15" id="KW-1185">Reference proteome</keyword>
<dbReference type="GO" id="GO:0033047">
    <property type="term" value="P:regulation of mitotic sister chromatid segregation"/>
    <property type="evidence" value="ECO:0007669"/>
    <property type="project" value="UniProtKB-ARBA"/>
</dbReference>
<organism evidence="14 15">
    <name type="scientific">Malassezia cuniculi</name>
    <dbReference type="NCBI Taxonomy" id="948313"/>
    <lineage>
        <taxon>Eukaryota</taxon>
        <taxon>Fungi</taxon>
        <taxon>Dikarya</taxon>
        <taxon>Basidiomycota</taxon>
        <taxon>Ustilaginomycotina</taxon>
        <taxon>Malasseziomycetes</taxon>
        <taxon>Malasseziales</taxon>
        <taxon>Malasseziaceae</taxon>
        <taxon>Malassezia</taxon>
    </lineage>
</organism>
<comment type="similarity">
    <text evidence="9 10">Belongs to the TRAFAC class myosin-kinesin ATPase superfamily. Kinesin family.</text>
</comment>
<comment type="subcellular location">
    <subcellularLocation>
        <location evidence="1">Cytoplasm</location>
        <location evidence="1">Cytoskeleton</location>
    </subcellularLocation>
</comment>
<accession>A0AAF0ERV0</accession>
<dbReference type="InterPro" id="IPR027640">
    <property type="entry name" value="Kinesin-like_fam"/>
</dbReference>
<keyword evidence="8" id="KW-0206">Cytoskeleton</keyword>
<dbReference type="GO" id="GO:0070462">
    <property type="term" value="P:plus-end specific microtubule depolymerization"/>
    <property type="evidence" value="ECO:0007669"/>
    <property type="project" value="UniProtKB-ARBA"/>
</dbReference>
<evidence type="ECO:0000259" key="13">
    <source>
        <dbReference type="PROSITE" id="PS50067"/>
    </source>
</evidence>
<dbReference type="PROSITE" id="PS00411">
    <property type="entry name" value="KINESIN_MOTOR_1"/>
    <property type="match status" value="1"/>
</dbReference>
<evidence type="ECO:0000256" key="10">
    <source>
        <dbReference type="RuleBase" id="RU000394"/>
    </source>
</evidence>
<dbReference type="Pfam" id="PF00225">
    <property type="entry name" value="Kinesin"/>
    <property type="match status" value="1"/>
</dbReference>
<feature type="coiled-coil region" evidence="11">
    <location>
        <begin position="414"/>
        <end position="448"/>
    </location>
</feature>
<evidence type="ECO:0000256" key="9">
    <source>
        <dbReference type="PROSITE-ProRule" id="PRU00283"/>
    </source>
</evidence>
<sequence length="907" mass="96847">MTESSIQVAVRIRPFNGKERALLAPVDNSQPFLGDGGLAGSPTKSQATIAAMRSRYIRNIVMPVDDKVLVFDPAEPETRIQPAGSNPSSAAAAARLFAANGTGARRARDVRYAFDRVFPPETGQRTVFAGTVEPLLDGVLQGFNASVFAYGATGCGKTHTISGTSQDPGIIFLTMQSLYGRIEADADEYETQVRLSYLEIYNEAIRDLLSPTPTPKGPGLALREDAANKISVVGITEHIPESPEQVLEMITEGNRRRTQSPTEANAVSSRSHAVLQLNITRRPRTAGTVEEMNSASLNIIDLAGSERASATNNNGMRMKEGANINRSLLALGSCINALCQGGTKRGKHVPYRNSKLTRLLKFSLGGNCKTVMIVCVSPSSAHYDETHNTLKYANQAKNIQTKVTRNILNVDRHVAQYVQAIHSLREEVQELKGRLAQQRSDAAGAESARREQLLALAKEHIHGLQTVATEIMEQLPSKCVAAAPSAAASLAVPALRARIAQLDAELEACPDAADIPQERQVLASFCERCEAAAKGTQPQPDPDAALSRNIPEAIDPDSEAAALVTSAQRQLAAQIRERHALLSLDALRTQVASTLASYSVDLIGLGARSSLALSGAAAQIEFILASGEADSKAPLEAVVASLKSAASSCDRALTKSTGESVRAATAQKHLPPNSPARVAKRTITRSSPRAKRANMRSSPLRSRPSVAPRRKSLLSEGTKRVPPPRPSLARPALKPTNAGTGAGVRAETRAETKTEAKTEAGAAPTPTLPPAQFERPAARPRASVAPAQQIRPRQSLAQKPAVPKLRQARPSVAAAPPSVSPLATLPPVVPEAAPPKKRGGLFQRNFLARDTSPNLAQYESDDSQTLDDVLGTGRESPLEPLPDSPEAWAQRVKGDPLPVRFRVEPFK</sequence>
<dbReference type="CDD" id="cd01370">
    <property type="entry name" value="KISc_KIP3_like"/>
    <property type="match status" value="1"/>
</dbReference>
<evidence type="ECO:0000313" key="15">
    <source>
        <dbReference type="Proteomes" id="UP001219933"/>
    </source>
</evidence>
<dbReference type="GO" id="GO:0005634">
    <property type="term" value="C:nucleus"/>
    <property type="evidence" value="ECO:0007669"/>
    <property type="project" value="UniProtKB-ARBA"/>
</dbReference>
<keyword evidence="6 11" id="KW-0175">Coiled coil</keyword>
<feature type="compositionally biased region" description="Basic and acidic residues" evidence="12">
    <location>
        <begin position="746"/>
        <end position="758"/>
    </location>
</feature>
<evidence type="ECO:0000256" key="5">
    <source>
        <dbReference type="ARBA" id="ARBA00022840"/>
    </source>
</evidence>
<evidence type="ECO:0000313" key="14">
    <source>
        <dbReference type="EMBL" id="WFD33677.1"/>
    </source>
</evidence>
<proteinExistence type="inferred from homology"/>
<dbReference type="InterPro" id="IPR027417">
    <property type="entry name" value="P-loop_NTPase"/>
</dbReference>
<dbReference type="Gene3D" id="3.40.850.10">
    <property type="entry name" value="Kinesin motor domain"/>
    <property type="match status" value="1"/>
</dbReference>
<dbReference type="InterPro" id="IPR019821">
    <property type="entry name" value="Kinesin_motor_CS"/>
</dbReference>
<dbReference type="Proteomes" id="UP001219933">
    <property type="component" value="Chromosome 1"/>
</dbReference>
<evidence type="ECO:0000256" key="1">
    <source>
        <dbReference type="ARBA" id="ARBA00004245"/>
    </source>
</evidence>
<dbReference type="SUPFAM" id="SSF52540">
    <property type="entry name" value="P-loop containing nucleoside triphosphate hydrolases"/>
    <property type="match status" value="1"/>
</dbReference>
<dbReference type="InterPro" id="IPR036961">
    <property type="entry name" value="Kinesin_motor_dom_sf"/>
</dbReference>
<dbReference type="GO" id="GO:0005524">
    <property type="term" value="F:ATP binding"/>
    <property type="evidence" value="ECO:0007669"/>
    <property type="project" value="UniProtKB-UniRule"/>
</dbReference>
<dbReference type="PANTHER" id="PTHR47968:SF13">
    <property type="entry name" value="KINESIN-LIKE PROTEIN KIF19 ISOFORM X1"/>
    <property type="match status" value="1"/>
</dbReference>
<dbReference type="AlphaFoldDB" id="A0AAF0ERV0"/>
<keyword evidence="3 10" id="KW-0493">Microtubule</keyword>
<keyword evidence="7 9" id="KW-0505">Motor protein</keyword>
<keyword evidence="4 9" id="KW-0547">Nucleotide-binding</keyword>
<dbReference type="GO" id="GO:0010970">
    <property type="term" value="P:transport along microtubule"/>
    <property type="evidence" value="ECO:0007669"/>
    <property type="project" value="UniProtKB-ARBA"/>
</dbReference>
<gene>
    <name evidence="14" type="primary">KIP3</name>
    <name evidence="14" type="ORF">MCUN1_000490</name>
</gene>
<feature type="region of interest" description="Disordered" evidence="12">
    <location>
        <begin position="851"/>
        <end position="894"/>
    </location>
</feature>
<evidence type="ECO:0000256" key="3">
    <source>
        <dbReference type="ARBA" id="ARBA00022701"/>
    </source>
</evidence>
<evidence type="ECO:0000256" key="6">
    <source>
        <dbReference type="ARBA" id="ARBA00023054"/>
    </source>
</evidence>
<feature type="domain" description="Kinesin motor" evidence="13">
    <location>
        <begin position="5"/>
        <end position="399"/>
    </location>
</feature>
<keyword evidence="5 9" id="KW-0067">ATP-binding</keyword>
<feature type="region of interest" description="Disordered" evidence="12">
    <location>
        <begin position="658"/>
        <end position="839"/>
    </location>
</feature>
<reference evidence="14" key="1">
    <citation type="submission" date="2023-03" db="EMBL/GenBank/DDBJ databases">
        <title>Mating type loci evolution in Malassezia.</title>
        <authorList>
            <person name="Coelho M.A."/>
        </authorList>
    </citation>
    <scope>NUCLEOTIDE SEQUENCE</scope>
    <source>
        <strain evidence="14">CBS 11721</strain>
    </source>
</reference>
<dbReference type="GO" id="GO:0008017">
    <property type="term" value="F:microtubule binding"/>
    <property type="evidence" value="ECO:0007669"/>
    <property type="project" value="InterPro"/>
</dbReference>
<dbReference type="PROSITE" id="PS50067">
    <property type="entry name" value="KINESIN_MOTOR_2"/>
    <property type="match status" value="1"/>
</dbReference>
<dbReference type="GO" id="GO:0035371">
    <property type="term" value="C:microtubule plus-end"/>
    <property type="evidence" value="ECO:0007669"/>
    <property type="project" value="UniProtKB-ARBA"/>
</dbReference>
<dbReference type="PANTHER" id="PTHR47968">
    <property type="entry name" value="CENTROMERE PROTEIN E"/>
    <property type="match status" value="1"/>
</dbReference>
<evidence type="ECO:0000256" key="12">
    <source>
        <dbReference type="SAM" id="MobiDB-lite"/>
    </source>
</evidence>
<feature type="compositionally biased region" description="Low complexity" evidence="12">
    <location>
        <begin position="810"/>
        <end position="826"/>
    </location>
</feature>
<dbReference type="PRINTS" id="PR00380">
    <property type="entry name" value="KINESINHEAVY"/>
</dbReference>